<feature type="compositionally biased region" description="Basic and acidic residues" evidence="1">
    <location>
        <begin position="87"/>
        <end position="96"/>
    </location>
</feature>
<dbReference type="EMBL" id="WVTA01000005">
    <property type="protein sequence ID" value="KAK3209739.1"/>
    <property type="molecule type" value="Genomic_DNA"/>
</dbReference>
<evidence type="ECO:0000313" key="2">
    <source>
        <dbReference type="EMBL" id="KAK3209739.1"/>
    </source>
</evidence>
<gene>
    <name evidence="2" type="ORF">GRF29_44g501970</name>
</gene>
<proteinExistence type="predicted"/>
<dbReference type="InterPro" id="IPR036047">
    <property type="entry name" value="F-box-like_dom_sf"/>
</dbReference>
<keyword evidence="3" id="KW-1185">Reference proteome</keyword>
<dbReference type="SUPFAM" id="SSF81383">
    <property type="entry name" value="F-box domain"/>
    <property type="match status" value="1"/>
</dbReference>
<accession>A0AAN6M289</accession>
<sequence length="851" mass="95864">MGSFDCFCALCSGPLGQRWVTFGSKKAKWLARRARRLDLKKRSLAREDVHQSDQEGLENDVAKENHFVSLGLPRADPTEDSEGEESGEVHDYQENHSFDPTKLSREEVAWLDQSHVVGLNRQTSGKSVAFVSGRGEYDDYGVFVVEQPGNDPNDPQDSQYACYTNIEADQFPVYPFHRACLHLFARNVGLDRVEDINFDILYAVFSQNCVEWGSSLELNYGEIEAGEQFWIACPGLEYSVADPGPNPKSTETLKDLIPGQLFARSIRSLNLSQKVRNDPLVVLPYDILFSLSEELSFKDMRSLMQSSWFVFNSTRSSAFWRQKIRTLITPWFWEASMLLEVYSHDETLNWKDLFLWLDTVTQPQFAMSGPFMGIANRRRIWEACQPLFAQYTEILCPESHPGNTRLEAEAVLESSRSLQTVTVTYPVPQASYTVTTQFIHSWNEISHYPSVLDTFWNTNDVLIGISITFSGTEARVFGSTDGRSGSPFYIPAGDWIQELVIHTNDANMFGPNQDRTQVEPGLRNAPNGTAGIRTLTIKLSSGALKQVRHAYGFINRRPFVVLPGHHFIGLTGQIAENGEICCLGILQGSKPHAAQTTLSTYTDAQQILWDHSGLKWYGKTENDAFTKIWSHPLLRVHRLTPQISSIGLQSSDADIASDMIPWQVCLWSTKTESYKSLQRISCFQPTSHASCPDLFIAGLQVEWSSRFQKMAGNGGPVPMQDPDWKRAPDPDKRLITSSANMPMNSFDENSIEHFEIHGAGGEIISEVHVSTDMKAIKLYTNHHRTCYFGGKDKQHWFEYRAEEGRPIVGLACAFGRVAELRHGSKTYSCWTLSGFGVITAAKEHLEQLAKL</sequence>
<evidence type="ECO:0000256" key="1">
    <source>
        <dbReference type="SAM" id="MobiDB-lite"/>
    </source>
</evidence>
<evidence type="ECO:0000313" key="3">
    <source>
        <dbReference type="Proteomes" id="UP001280581"/>
    </source>
</evidence>
<name>A0AAN6M289_9PLEO</name>
<feature type="region of interest" description="Disordered" evidence="1">
    <location>
        <begin position="71"/>
        <end position="96"/>
    </location>
</feature>
<organism evidence="2 3">
    <name type="scientific">Pseudopithomyces chartarum</name>
    <dbReference type="NCBI Taxonomy" id="1892770"/>
    <lineage>
        <taxon>Eukaryota</taxon>
        <taxon>Fungi</taxon>
        <taxon>Dikarya</taxon>
        <taxon>Ascomycota</taxon>
        <taxon>Pezizomycotina</taxon>
        <taxon>Dothideomycetes</taxon>
        <taxon>Pleosporomycetidae</taxon>
        <taxon>Pleosporales</taxon>
        <taxon>Massarineae</taxon>
        <taxon>Didymosphaeriaceae</taxon>
        <taxon>Pseudopithomyces</taxon>
    </lineage>
</organism>
<protein>
    <recommendedName>
        <fullName evidence="4">F-box domain-containing protein</fullName>
    </recommendedName>
</protein>
<reference evidence="2 3" key="1">
    <citation type="submission" date="2021-02" db="EMBL/GenBank/DDBJ databases">
        <title>Genome assembly of Pseudopithomyces chartarum.</title>
        <authorList>
            <person name="Jauregui R."/>
            <person name="Singh J."/>
            <person name="Voisey C."/>
        </authorList>
    </citation>
    <scope>NUCLEOTIDE SEQUENCE [LARGE SCALE GENOMIC DNA]</scope>
    <source>
        <strain evidence="2 3">AGR01</strain>
    </source>
</reference>
<dbReference type="AlphaFoldDB" id="A0AAN6M289"/>
<dbReference type="Proteomes" id="UP001280581">
    <property type="component" value="Unassembled WGS sequence"/>
</dbReference>
<comment type="caution">
    <text evidence="2">The sequence shown here is derived from an EMBL/GenBank/DDBJ whole genome shotgun (WGS) entry which is preliminary data.</text>
</comment>
<evidence type="ECO:0008006" key="4">
    <source>
        <dbReference type="Google" id="ProtNLM"/>
    </source>
</evidence>